<organism evidence="4">
    <name type="scientific">Onchocerca flexuosa</name>
    <dbReference type="NCBI Taxonomy" id="387005"/>
    <lineage>
        <taxon>Eukaryota</taxon>
        <taxon>Metazoa</taxon>
        <taxon>Ecdysozoa</taxon>
        <taxon>Nematoda</taxon>
        <taxon>Chromadorea</taxon>
        <taxon>Rhabditida</taxon>
        <taxon>Spirurina</taxon>
        <taxon>Spiruromorpha</taxon>
        <taxon>Filarioidea</taxon>
        <taxon>Onchocercidae</taxon>
        <taxon>Onchocerca</taxon>
    </lineage>
</organism>
<reference evidence="2 3" key="2">
    <citation type="submission" date="2018-11" db="EMBL/GenBank/DDBJ databases">
        <authorList>
            <consortium name="Pathogen Informatics"/>
        </authorList>
    </citation>
    <scope>NUCLEOTIDE SEQUENCE [LARGE SCALE GENOMIC DNA]</scope>
</reference>
<reference evidence="4" key="1">
    <citation type="submission" date="2016-06" db="UniProtKB">
        <authorList>
            <consortium name="WormBaseParasite"/>
        </authorList>
    </citation>
    <scope>IDENTIFICATION</scope>
</reference>
<dbReference type="AlphaFoldDB" id="A0A183HT89"/>
<accession>A0A183HT89</accession>
<evidence type="ECO:0000313" key="2">
    <source>
        <dbReference type="EMBL" id="VDO70580.1"/>
    </source>
</evidence>
<dbReference type="Proteomes" id="UP000267606">
    <property type="component" value="Unassembled WGS sequence"/>
</dbReference>
<name>A0A183HT89_9BILA</name>
<feature type="compositionally biased region" description="Polar residues" evidence="1">
    <location>
        <begin position="20"/>
        <end position="31"/>
    </location>
</feature>
<evidence type="ECO:0000256" key="1">
    <source>
        <dbReference type="SAM" id="MobiDB-lite"/>
    </source>
</evidence>
<evidence type="ECO:0000313" key="3">
    <source>
        <dbReference type="Proteomes" id="UP000267606"/>
    </source>
</evidence>
<gene>
    <name evidence="2" type="ORF">OFLC_LOCUS10701</name>
</gene>
<sequence length="31" mass="3616">MQINRTYKFTRRKGYRKVDSSGSKTSSNFGD</sequence>
<protein>
    <submittedName>
        <fullName evidence="4">50S ribosomal protein L15</fullName>
    </submittedName>
</protein>
<evidence type="ECO:0000313" key="4">
    <source>
        <dbReference type="WBParaSite" id="OFLC_0001070101-mRNA-1"/>
    </source>
</evidence>
<dbReference type="WBParaSite" id="OFLC_0001070101-mRNA-1">
    <property type="protein sequence ID" value="OFLC_0001070101-mRNA-1"/>
    <property type="gene ID" value="OFLC_0001070101"/>
</dbReference>
<dbReference type="EMBL" id="UZAJ01014542">
    <property type="protein sequence ID" value="VDO70580.1"/>
    <property type="molecule type" value="Genomic_DNA"/>
</dbReference>
<proteinExistence type="predicted"/>
<feature type="region of interest" description="Disordered" evidence="1">
    <location>
        <begin position="1"/>
        <end position="31"/>
    </location>
</feature>
<keyword evidence="3" id="KW-1185">Reference proteome</keyword>